<accession>A0A3N4RPZ8</accession>
<evidence type="ECO:0000313" key="1">
    <source>
        <dbReference type="EMBL" id="RPE34896.1"/>
    </source>
</evidence>
<dbReference type="AlphaFoldDB" id="A0A3N4RPZ8"/>
<proteinExistence type="predicted"/>
<dbReference type="EMBL" id="RKQG01000001">
    <property type="protein sequence ID" value="RPE34896.1"/>
    <property type="molecule type" value="Genomic_DNA"/>
</dbReference>
<keyword evidence="2" id="KW-1185">Reference proteome</keyword>
<gene>
    <name evidence="1" type="ORF">EDD38_3238</name>
</gene>
<comment type="caution">
    <text evidence="1">The sequence shown here is derived from an EMBL/GenBank/DDBJ whole genome shotgun (WGS) entry which is preliminary data.</text>
</comment>
<dbReference type="Proteomes" id="UP000266906">
    <property type="component" value="Unassembled WGS sequence"/>
</dbReference>
<evidence type="ECO:0000313" key="2">
    <source>
        <dbReference type="Proteomes" id="UP000266906"/>
    </source>
</evidence>
<protein>
    <submittedName>
        <fullName evidence="1">Uncharacterized protein</fullName>
    </submittedName>
</protein>
<reference evidence="1 2" key="1">
    <citation type="submission" date="2018-11" db="EMBL/GenBank/DDBJ databases">
        <title>Sequencing the genomes of 1000 actinobacteria strains.</title>
        <authorList>
            <person name="Klenk H.-P."/>
        </authorList>
    </citation>
    <scope>NUCLEOTIDE SEQUENCE [LARGE SCALE GENOMIC DNA]</scope>
    <source>
        <strain evidence="1 2">DSM 44781</strain>
    </source>
</reference>
<sequence>MTGQQLGVYKDAVLRRLGDGTPIYGVLNPDGEWRQWMGAPAIHVCQEAARAEDAELNQIHGLVP</sequence>
<name>A0A3N4RPZ8_9ACTN</name>
<organism evidence="1 2">
    <name type="scientific">Kitasatospora cineracea</name>
    <dbReference type="NCBI Taxonomy" id="88074"/>
    <lineage>
        <taxon>Bacteria</taxon>
        <taxon>Bacillati</taxon>
        <taxon>Actinomycetota</taxon>
        <taxon>Actinomycetes</taxon>
        <taxon>Kitasatosporales</taxon>
        <taxon>Streptomycetaceae</taxon>
        <taxon>Kitasatospora</taxon>
    </lineage>
</organism>